<protein>
    <submittedName>
        <fullName evidence="2">Methyltransferase domain-containing protein</fullName>
    </submittedName>
</protein>
<name>A0A1T5A8Y7_9SPHI</name>
<dbReference type="PANTHER" id="PTHR43861:SF1">
    <property type="entry name" value="TRANS-ACONITATE 2-METHYLTRANSFERASE"/>
    <property type="match status" value="1"/>
</dbReference>
<dbReference type="InterPro" id="IPR013216">
    <property type="entry name" value="Methyltransf_11"/>
</dbReference>
<dbReference type="GO" id="GO:0032259">
    <property type="term" value="P:methylation"/>
    <property type="evidence" value="ECO:0007669"/>
    <property type="project" value="UniProtKB-KW"/>
</dbReference>
<feature type="domain" description="Methyltransferase type 11" evidence="1">
    <location>
        <begin position="42"/>
        <end position="136"/>
    </location>
</feature>
<organism evidence="2 3">
    <name type="scientific">Daejeonella lutea</name>
    <dbReference type="NCBI Taxonomy" id="572036"/>
    <lineage>
        <taxon>Bacteria</taxon>
        <taxon>Pseudomonadati</taxon>
        <taxon>Bacteroidota</taxon>
        <taxon>Sphingobacteriia</taxon>
        <taxon>Sphingobacteriales</taxon>
        <taxon>Sphingobacteriaceae</taxon>
        <taxon>Daejeonella</taxon>
    </lineage>
</organism>
<dbReference type="SUPFAM" id="SSF53335">
    <property type="entry name" value="S-adenosyl-L-methionine-dependent methyltransferases"/>
    <property type="match status" value="1"/>
</dbReference>
<dbReference type="InterPro" id="IPR029063">
    <property type="entry name" value="SAM-dependent_MTases_sf"/>
</dbReference>
<evidence type="ECO:0000259" key="1">
    <source>
        <dbReference type="Pfam" id="PF08241"/>
    </source>
</evidence>
<dbReference type="Proteomes" id="UP000189981">
    <property type="component" value="Unassembled WGS sequence"/>
</dbReference>
<dbReference type="STRING" id="572036.SAMN05661099_0475"/>
<accession>A0A1T5A8Y7</accession>
<dbReference type="Pfam" id="PF08241">
    <property type="entry name" value="Methyltransf_11"/>
    <property type="match status" value="1"/>
</dbReference>
<dbReference type="EMBL" id="FUYR01000001">
    <property type="protein sequence ID" value="SKB31462.1"/>
    <property type="molecule type" value="Genomic_DNA"/>
</dbReference>
<dbReference type="AlphaFoldDB" id="A0A1T5A8Y7"/>
<sequence length="210" mass="23729">MNTQQAYDIWSDIYDTNINKTRDLEAKAIREILSGKTFKRCLEIGSGTGKNTEWLITKADEIVCVDLSEAMLNKAQAKIVNSGVTFTQADITREWDFAEGEFDLITFSLMLEHIEDLQEVFNKAAAHLTTGGYIYIGELHPFKQYSGSKARFETEAGQQIVTCFNHHVSDFVQAGKKTGLALVEVQEYFDDDDRTSVPRILTLLMRKNDG</sequence>
<dbReference type="PANTHER" id="PTHR43861">
    <property type="entry name" value="TRANS-ACONITATE 2-METHYLTRANSFERASE-RELATED"/>
    <property type="match status" value="1"/>
</dbReference>
<proteinExistence type="predicted"/>
<dbReference type="OrthoDB" id="597202at2"/>
<dbReference type="GO" id="GO:0008757">
    <property type="term" value="F:S-adenosylmethionine-dependent methyltransferase activity"/>
    <property type="evidence" value="ECO:0007669"/>
    <property type="project" value="InterPro"/>
</dbReference>
<evidence type="ECO:0000313" key="2">
    <source>
        <dbReference type="EMBL" id="SKB31462.1"/>
    </source>
</evidence>
<keyword evidence="2" id="KW-0489">Methyltransferase</keyword>
<gene>
    <name evidence="2" type="ORF">SAMN05661099_0475</name>
</gene>
<keyword evidence="3" id="KW-1185">Reference proteome</keyword>
<dbReference type="Gene3D" id="3.40.50.150">
    <property type="entry name" value="Vaccinia Virus protein VP39"/>
    <property type="match status" value="1"/>
</dbReference>
<keyword evidence="2" id="KW-0808">Transferase</keyword>
<evidence type="ECO:0000313" key="3">
    <source>
        <dbReference type="Proteomes" id="UP000189981"/>
    </source>
</evidence>
<dbReference type="CDD" id="cd02440">
    <property type="entry name" value="AdoMet_MTases"/>
    <property type="match status" value="1"/>
</dbReference>
<dbReference type="RefSeq" id="WP_079701019.1">
    <property type="nucleotide sequence ID" value="NZ_FUYR01000001.1"/>
</dbReference>
<reference evidence="3" key="1">
    <citation type="submission" date="2017-02" db="EMBL/GenBank/DDBJ databases">
        <authorList>
            <person name="Varghese N."/>
            <person name="Submissions S."/>
        </authorList>
    </citation>
    <scope>NUCLEOTIDE SEQUENCE [LARGE SCALE GENOMIC DNA]</scope>
    <source>
        <strain evidence="3">DSM 22385</strain>
    </source>
</reference>